<dbReference type="Proteomes" id="UP000076584">
    <property type="component" value="Unassembled WGS sequence"/>
</dbReference>
<dbReference type="PANTHER" id="PTHR45614:SF199">
    <property type="entry name" value="MYB-LIKE TRANSCRIPTION FACTOR (EUROFUNG)-RELATED"/>
    <property type="match status" value="1"/>
</dbReference>
<dbReference type="Gene3D" id="1.10.10.60">
    <property type="entry name" value="Homeodomain-like"/>
    <property type="match status" value="3"/>
</dbReference>
<feature type="compositionally biased region" description="Basic and acidic residues" evidence="1">
    <location>
        <begin position="247"/>
        <end position="265"/>
    </location>
</feature>
<dbReference type="InterPro" id="IPR001005">
    <property type="entry name" value="SANT/Myb"/>
</dbReference>
<dbReference type="SUPFAM" id="SSF46689">
    <property type="entry name" value="Homeodomain-like"/>
    <property type="match status" value="2"/>
</dbReference>
<dbReference type="CDD" id="cd00167">
    <property type="entry name" value="SANT"/>
    <property type="match status" value="2"/>
</dbReference>
<sequence length="494" mass="55197">MSRIRRNWTAKEDELLRAAVQRAENESRPLLWRELAKSVPGRSNKDCRRRWWNSLANGHIKGPWAEEEDERLFTAVQKYGMNWSRVATEVGSRNSDQCSSHWSQVLNPNINYCDWAEEEDANLLHEVLTYGTNWATIAGFHSPIRTTLALKNRYSTLRLRNENKKKTRHNETDAVNRRRQSNGVNSVSPQTTQWEIANLSDSTSIKVAVQSDSSKSTGSTNDDDDDDDEEDDSEDDDCDDDDEDGDEAARTEIQTTERKSGEEIQRPNTIHGSPTSSIRQTGLSKMSGAEALEIQTDDCMQFVSPAESFHHPPSSIRRHGNEETTAASQKTPPMFYGNKDHVLTCETLLDLESLLKGGLGTQASLQSHNGCPTPRSLEPGPVNKERATIDLEAKSNGVNFSTAGLMASPTATMEIKIPSEPEFQNLGGGGIKDMSPYSVLAPPWLRQPSEQPLPYSCHYNVSITMSCDQNQVQAIMMNLSHLGTNITINFQRID</sequence>
<organism evidence="2 3">
    <name type="scientific">Colletotrichum incanum</name>
    <name type="common">Soybean anthracnose fungus</name>
    <dbReference type="NCBI Taxonomy" id="1573173"/>
    <lineage>
        <taxon>Eukaryota</taxon>
        <taxon>Fungi</taxon>
        <taxon>Dikarya</taxon>
        <taxon>Ascomycota</taxon>
        <taxon>Pezizomycotina</taxon>
        <taxon>Sordariomycetes</taxon>
        <taxon>Hypocreomycetidae</taxon>
        <taxon>Glomerellales</taxon>
        <taxon>Glomerellaceae</taxon>
        <taxon>Colletotrichum</taxon>
        <taxon>Colletotrichum spaethianum species complex</taxon>
    </lineage>
</organism>
<dbReference type="AlphaFoldDB" id="A0A167AQD2"/>
<dbReference type="GO" id="GO:0000978">
    <property type="term" value="F:RNA polymerase II cis-regulatory region sequence-specific DNA binding"/>
    <property type="evidence" value="ECO:0007669"/>
    <property type="project" value="TreeGrafter"/>
</dbReference>
<protein>
    <submittedName>
        <fullName evidence="2">Dna-binding protein</fullName>
    </submittedName>
</protein>
<evidence type="ECO:0000256" key="1">
    <source>
        <dbReference type="SAM" id="MobiDB-lite"/>
    </source>
</evidence>
<feature type="compositionally biased region" description="Polar residues" evidence="1">
    <location>
        <begin position="181"/>
        <end position="191"/>
    </location>
</feature>
<dbReference type="Pfam" id="PF00249">
    <property type="entry name" value="Myb_DNA-binding"/>
    <property type="match status" value="1"/>
</dbReference>
<comment type="caution">
    <text evidence="2">The sequence shown here is derived from an EMBL/GenBank/DDBJ whole genome shotgun (WGS) entry which is preliminary data.</text>
</comment>
<evidence type="ECO:0000313" key="3">
    <source>
        <dbReference type="Proteomes" id="UP000076584"/>
    </source>
</evidence>
<reference evidence="2 3" key="1">
    <citation type="submission" date="2015-06" db="EMBL/GenBank/DDBJ databases">
        <title>Survival trade-offs in plant roots during colonization by closely related pathogenic and mutualistic fungi.</title>
        <authorList>
            <person name="Hacquard S."/>
            <person name="Kracher B."/>
            <person name="Hiruma K."/>
            <person name="Weinman A."/>
            <person name="Muench P."/>
            <person name="Garrido Oter R."/>
            <person name="Ver Loren van Themaat E."/>
            <person name="Dallerey J.-F."/>
            <person name="Damm U."/>
            <person name="Henrissat B."/>
            <person name="Lespinet O."/>
            <person name="Thon M."/>
            <person name="Kemen E."/>
            <person name="McHardy A.C."/>
            <person name="Schulze-Lefert P."/>
            <person name="O'Connell R.J."/>
        </authorList>
    </citation>
    <scope>NUCLEOTIDE SEQUENCE [LARGE SCALE GENOMIC DNA]</scope>
    <source>
        <strain evidence="2 3">MAFF 238704</strain>
    </source>
</reference>
<dbReference type="STRING" id="1573173.A0A167AQD2"/>
<dbReference type="GO" id="GO:0000981">
    <property type="term" value="F:DNA-binding transcription factor activity, RNA polymerase II-specific"/>
    <property type="evidence" value="ECO:0007669"/>
    <property type="project" value="TreeGrafter"/>
</dbReference>
<gene>
    <name evidence="2" type="ORF">CI238_03411</name>
</gene>
<dbReference type="GO" id="GO:0045944">
    <property type="term" value="P:positive regulation of transcription by RNA polymerase II"/>
    <property type="evidence" value="ECO:0007669"/>
    <property type="project" value="TreeGrafter"/>
</dbReference>
<proteinExistence type="predicted"/>
<keyword evidence="3" id="KW-1185">Reference proteome</keyword>
<dbReference type="InterPro" id="IPR050560">
    <property type="entry name" value="MYB_TF"/>
</dbReference>
<feature type="compositionally biased region" description="Acidic residues" evidence="1">
    <location>
        <begin position="221"/>
        <end position="246"/>
    </location>
</feature>
<feature type="region of interest" description="Disordered" evidence="1">
    <location>
        <begin position="305"/>
        <end position="333"/>
    </location>
</feature>
<dbReference type="PROSITE" id="PS51294">
    <property type="entry name" value="HTH_MYB"/>
    <property type="match status" value="3"/>
</dbReference>
<accession>A0A167AQD2</accession>
<dbReference type="Pfam" id="PF13921">
    <property type="entry name" value="Myb_DNA-bind_6"/>
    <property type="match status" value="1"/>
</dbReference>
<keyword evidence="2" id="KW-0238">DNA-binding</keyword>
<feature type="compositionally biased region" description="Polar residues" evidence="1">
    <location>
        <begin position="203"/>
        <end position="220"/>
    </location>
</feature>
<feature type="region of interest" description="Disordered" evidence="1">
    <location>
        <begin position="159"/>
        <end position="191"/>
    </location>
</feature>
<dbReference type="GO" id="GO:0000278">
    <property type="term" value="P:mitotic cell cycle"/>
    <property type="evidence" value="ECO:0007669"/>
    <property type="project" value="TreeGrafter"/>
</dbReference>
<dbReference type="InterPro" id="IPR017930">
    <property type="entry name" value="Myb_dom"/>
</dbReference>
<feature type="region of interest" description="Disordered" evidence="1">
    <location>
        <begin position="203"/>
        <end position="282"/>
    </location>
</feature>
<dbReference type="OrthoDB" id="4790690at2759"/>
<dbReference type="PROSITE" id="PS50090">
    <property type="entry name" value="MYB_LIKE"/>
    <property type="match status" value="3"/>
</dbReference>
<dbReference type="PANTHER" id="PTHR45614">
    <property type="entry name" value="MYB PROTEIN-RELATED"/>
    <property type="match status" value="1"/>
</dbReference>
<dbReference type="EMBL" id="LFIW01001905">
    <property type="protein sequence ID" value="KZL80407.1"/>
    <property type="molecule type" value="Genomic_DNA"/>
</dbReference>
<feature type="compositionally biased region" description="Basic and acidic residues" evidence="1">
    <location>
        <begin position="159"/>
        <end position="176"/>
    </location>
</feature>
<dbReference type="SMART" id="SM00717">
    <property type="entry name" value="SANT"/>
    <property type="match status" value="3"/>
</dbReference>
<dbReference type="InterPro" id="IPR009057">
    <property type="entry name" value="Homeodomain-like_sf"/>
</dbReference>
<feature type="compositionally biased region" description="Polar residues" evidence="1">
    <location>
        <begin position="266"/>
        <end position="282"/>
    </location>
</feature>
<dbReference type="GO" id="GO:0005634">
    <property type="term" value="C:nucleus"/>
    <property type="evidence" value="ECO:0007669"/>
    <property type="project" value="TreeGrafter"/>
</dbReference>
<name>A0A167AQD2_COLIC</name>
<evidence type="ECO:0000313" key="2">
    <source>
        <dbReference type="EMBL" id="KZL80407.1"/>
    </source>
</evidence>